<evidence type="ECO:0000313" key="2">
    <source>
        <dbReference type="EMBL" id="QDT52039.1"/>
    </source>
</evidence>
<dbReference type="KEGG" id="ccos:Pan44_00460"/>
<evidence type="ECO:0000256" key="1">
    <source>
        <dbReference type="SAM" id="SignalP"/>
    </source>
</evidence>
<dbReference type="Proteomes" id="UP000315700">
    <property type="component" value="Chromosome"/>
</dbReference>
<reference evidence="2 3" key="1">
    <citation type="submission" date="2019-02" db="EMBL/GenBank/DDBJ databases">
        <title>Deep-cultivation of Planctomycetes and their phenomic and genomic characterization uncovers novel biology.</title>
        <authorList>
            <person name="Wiegand S."/>
            <person name="Jogler M."/>
            <person name="Boedeker C."/>
            <person name="Pinto D."/>
            <person name="Vollmers J."/>
            <person name="Rivas-Marin E."/>
            <person name="Kohn T."/>
            <person name="Peeters S.H."/>
            <person name="Heuer A."/>
            <person name="Rast P."/>
            <person name="Oberbeckmann S."/>
            <person name="Bunk B."/>
            <person name="Jeske O."/>
            <person name="Meyerdierks A."/>
            <person name="Storesund J.E."/>
            <person name="Kallscheuer N."/>
            <person name="Luecker S."/>
            <person name="Lage O.M."/>
            <person name="Pohl T."/>
            <person name="Merkel B.J."/>
            <person name="Hornburger P."/>
            <person name="Mueller R.-W."/>
            <person name="Bruemmer F."/>
            <person name="Labrenz M."/>
            <person name="Spormann A.M."/>
            <person name="Op den Camp H."/>
            <person name="Overmann J."/>
            <person name="Amann R."/>
            <person name="Jetten M.S.M."/>
            <person name="Mascher T."/>
            <person name="Medema M.H."/>
            <person name="Devos D.P."/>
            <person name="Kaster A.-K."/>
            <person name="Ovreas L."/>
            <person name="Rohde M."/>
            <person name="Galperin M.Y."/>
            <person name="Jogler C."/>
        </authorList>
    </citation>
    <scope>NUCLEOTIDE SEQUENCE [LARGE SCALE GENOMIC DNA]</scope>
    <source>
        <strain evidence="2 3">Pan44</strain>
    </source>
</reference>
<evidence type="ECO:0000313" key="3">
    <source>
        <dbReference type="Proteomes" id="UP000315700"/>
    </source>
</evidence>
<protein>
    <submittedName>
        <fullName evidence="2">Uncharacterized protein</fullName>
    </submittedName>
</protein>
<accession>A0A517S7F1</accession>
<dbReference type="EMBL" id="CP036271">
    <property type="protein sequence ID" value="QDT52039.1"/>
    <property type="molecule type" value="Genomic_DNA"/>
</dbReference>
<organism evidence="2 3">
    <name type="scientific">Caulifigura coniformis</name>
    <dbReference type="NCBI Taxonomy" id="2527983"/>
    <lineage>
        <taxon>Bacteria</taxon>
        <taxon>Pseudomonadati</taxon>
        <taxon>Planctomycetota</taxon>
        <taxon>Planctomycetia</taxon>
        <taxon>Planctomycetales</taxon>
        <taxon>Planctomycetaceae</taxon>
        <taxon>Caulifigura</taxon>
    </lineage>
</organism>
<gene>
    <name evidence="2" type="ORF">Pan44_00460</name>
</gene>
<feature type="chain" id="PRO_5022074437" evidence="1">
    <location>
        <begin position="23"/>
        <end position="110"/>
    </location>
</feature>
<dbReference type="RefSeq" id="WP_145025996.1">
    <property type="nucleotide sequence ID" value="NZ_CP036271.1"/>
</dbReference>
<sequence length="110" mass="11435" precursor="true">MNRLYAVVAGAVLCAAGSLAEAASCGCSLPSGRTLDVTSDTLWVTARNTADTCTISLGLKKVVVEPGRVLLGEKVITQINQSARAIAVTRKDGQLTVVADGQIMYRGGLR</sequence>
<name>A0A517S7F1_9PLAN</name>
<proteinExistence type="predicted"/>
<keyword evidence="1" id="KW-0732">Signal</keyword>
<dbReference type="AlphaFoldDB" id="A0A517S7F1"/>
<feature type="signal peptide" evidence="1">
    <location>
        <begin position="1"/>
        <end position="22"/>
    </location>
</feature>
<dbReference type="InParanoid" id="A0A517S7F1"/>
<keyword evidence="3" id="KW-1185">Reference proteome</keyword>